<dbReference type="PANTHER" id="PTHR32552">
    <property type="entry name" value="FERRICHROME IRON RECEPTOR-RELATED"/>
    <property type="match status" value="1"/>
</dbReference>
<name>A0A6N6MXX5_9BACT</name>
<dbReference type="PROSITE" id="PS52016">
    <property type="entry name" value="TONB_DEPENDENT_REC_3"/>
    <property type="match status" value="1"/>
</dbReference>
<keyword evidence="9 11" id="KW-0472">Membrane</keyword>
<evidence type="ECO:0000256" key="12">
    <source>
        <dbReference type="RuleBase" id="RU003357"/>
    </source>
</evidence>
<evidence type="ECO:0000256" key="10">
    <source>
        <dbReference type="ARBA" id="ARBA00023237"/>
    </source>
</evidence>
<dbReference type="InterPro" id="IPR039426">
    <property type="entry name" value="TonB-dep_rcpt-like"/>
</dbReference>
<reference evidence="16 17" key="1">
    <citation type="journal article" date="2017" name="Int. J. Syst. Evol. Microbiol.">
        <title>Desulfovibrio senegalensis sp. nov., a mesophilic sulfate reducer isolated from marine sediment.</title>
        <authorList>
            <person name="Thioye A."/>
            <person name="Gam Z.B.A."/>
            <person name="Mbengue M."/>
            <person name="Cayol J.L."/>
            <person name="Joseph-Bartoli M."/>
            <person name="Toure-Kane C."/>
            <person name="Labat M."/>
        </authorList>
    </citation>
    <scope>NUCLEOTIDE SEQUENCE [LARGE SCALE GENOMIC DNA]</scope>
    <source>
        <strain evidence="16 17">DSM 101509</strain>
    </source>
</reference>
<keyword evidence="8 12" id="KW-0798">TonB box</keyword>
<sequence length="707" mass="79013">MFEKYKPKRAVLGLLATLGLLACLGAQAVAGETDESGAMQLEPMVVTAEKRKENLQDVPSSISAITDTQIIDSGISTLQDVSNRIPNLFVCNWGFRGNSFVFVRGLGAVNNDPAVGFYVDDVNYMDSRVFDSNLFDIERIEVLRGPQGTLYGRNSLAGVINIITKKPDNEFHVGADQTFGNYGLMETDMHLRGPIVDDTLFFGFSGNIEQRDGYSRNDYLDKDGDDRNDKSGRAQLRWTPTDRLDVLAQVDGEQLDDGAFPVTSLNQVDSDPHNFSHNVEGEHQRNSVGTSLKVGYDADMLGFTSITGYRHYDDDVINDQDFTAADLYWAKERVRDDQFSQEFRLSSPGDSGVWQWIGGLYGFSEDKDHYLQMNYPGFGGVVEDAHSDLESYGYAAFGQITRTVFDKLDVTGGLRLDYEHRSIDYKRESAPFAINPDLTFSDSIDNSAVLPKFQLAYHWTDSIMTYAGVSRGYRSGGFNTGFTSIADASFDPEYSWNYEIGAKTSLLDNRLMLNASVFYIDLSDQQVTQLLPTANTIVQNVGRSRSRGFEVEGNVLLAEGLTMDASFGYTDAEFMKYEDPLAGADYKGNKVPLAPEYTFNVALQYRRPIMDHFDMFWSDGPLNLLVRGELQGIGDFYWNTANSIKEDAHKLVNLRLGLESEHFDLTFWVKNLFNAHYRAVAFEFPGSDPVGQAGDPRTFGLTLSGRF</sequence>
<feature type="domain" description="TonB-dependent receptor-like beta-barrel" evidence="14">
    <location>
        <begin position="221"/>
        <end position="672"/>
    </location>
</feature>
<dbReference type="Proteomes" id="UP000438699">
    <property type="component" value="Unassembled WGS sequence"/>
</dbReference>
<feature type="signal peptide" evidence="13">
    <location>
        <begin position="1"/>
        <end position="28"/>
    </location>
</feature>
<dbReference type="AlphaFoldDB" id="A0A6N6MXX5"/>
<evidence type="ECO:0000256" key="6">
    <source>
        <dbReference type="ARBA" id="ARBA00023004"/>
    </source>
</evidence>
<evidence type="ECO:0000259" key="14">
    <source>
        <dbReference type="Pfam" id="PF00593"/>
    </source>
</evidence>
<dbReference type="OrthoDB" id="9763670at2"/>
<feature type="domain" description="TonB-dependent receptor plug" evidence="15">
    <location>
        <begin position="55"/>
        <end position="159"/>
    </location>
</feature>
<feature type="chain" id="PRO_5026811022" evidence="13">
    <location>
        <begin position="29"/>
        <end position="707"/>
    </location>
</feature>
<evidence type="ECO:0000256" key="11">
    <source>
        <dbReference type="PROSITE-ProRule" id="PRU01360"/>
    </source>
</evidence>
<dbReference type="InterPro" id="IPR012910">
    <property type="entry name" value="Plug_dom"/>
</dbReference>
<evidence type="ECO:0000256" key="5">
    <source>
        <dbReference type="ARBA" id="ARBA00022692"/>
    </source>
</evidence>
<dbReference type="EMBL" id="WAIE01000008">
    <property type="protein sequence ID" value="KAB1439084.1"/>
    <property type="molecule type" value="Genomic_DNA"/>
</dbReference>
<dbReference type="CDD" id="cd01347">
    <property type="entry name" value="ligand_gated_channel"/>
    <property type="match status" value="1"/>
</dbReference>
<evidence type="ECO:0000256" key="9">
    <source>
        <dbReference type="ARBA" id="ARBA00023136"/>
    </source>
</evidence>
<keyword evidence="3 11" id="KW-1134">Transmembrane beta strand</keyword>
<keyword evidence="7" id="KW-0406">Ion transport</keyword>
<dbReference type="SUPFAM" id="SSF56935">
    <property type="entry name" value="Porins"/>
    <property type="match status" value="1"/>
</dbReference>
<accession>A0A6N6MXX5</accession>
<organism evidence="16 17">
    <name type="scientific">Pseudodesulfovibrio senegalensis</name>
    <dbReference type="NCBI Taxonomy" id="1721087"/>
    <lineage>
        <taxon>Bacteria</taxon>
        <taxon>Pseudomonadati</taxon>
        <taxon>Thermodesulfobacteriota</taxon>
        <taxon>Desulfovibrionia</taxon>
        <taxon>Desulfovibrionales</taxon>
        <taxon>Desulfovibrionaceae</taxon>
    </lineage>
</organism>
<dbReference type="Pfam" id="PF07715">
    <property type="entry name" value="Plug"/>
    <property type="match status" value="1"/>
</dbReference>
<dbReference type="RefSeq" id="WP_151151870.1">
    <property type="nucleotide sequence ID" value="NZ_WAIE01000008.1"/>
</dbReference>
<dbReference type="PROSITE" id="PS51257">
    <property type="entry name" value="PROKAR_LIPOPROTEIN"/>
    <property type="match status" value="1"/>
</dbReference>
<comment type="similarity">
    <text evidence="11 12">Belongs to the TonB-dependent receptor family.</text>
</comment>
<keyword evidence="6" id="KW-0408">Iron</keyword>
<keyword evidence="16" id="KW-0675">Receptor</keyword>
<dbReference type="Gene3D" id="2.40.170.20">
    <property type="entry name" value="TonB-dependent receptor, beta-barrel domain"/>
    <property type="match status" value="1"/>
</dbReference>
<evidence type="ECO:0000259" key="15">
    <source>
        <dbReference type="Pfam" id="PF07715"/>
    </source>
</evidence>
<evidence type="ECO:0000256" key="3">
    <source>
        <dbReference type="ARBA" id="ARBA00022452"/>
    </source>
</evidence>
<evidence type="ECO:0000256" key="7">
    <source>
        <dbReference type="ARBA" id="ARBA00023065"/>
    </source>
</evidence>
<dbReference type="GO" id="GO:0009279">
    <property type="term" value="C:cell outer membrane"/>
    <property type="evidence" value="ECO:0007669"/>
    <property type="project" value="UniProtKB-SubCell"/>
</dbReference>
<evidence type="ECO:0000256" key="13">
    <source>
        <dbReference type="SAM" id="SignalP"/>
    </source>
</evidence>
<keyword evidence="10 11" id="KW-0998">Cell outer membrane</keyword>
<evidence type="ECO:0000313" key="17">
    <source>
        <dbReference type="Proteomes" id="UP000438699"/>
    </source>
</evidence>
<proteinExistence type="inferred from homology"/>
<gene>
    <name evidence="16" type="ORF">F8A88_14350</name>
</gene>
<dbReference type="Pfam" id="PF00593">
    <property type="entry name" value="TonB_dep_Rec_b-barrel"/>
    <property type="match status" value="1"/>
</dbReference>
<evidence type="ECO:0000256" key="4">
    <source>
        <dbReference type="ARBA" id="ARBA00022496"/>
    </source>
</evidence>
<keyword evidence="4" id="KW-0410">Iron transport</keyword>
<comment type="caution">
    <text evidence="16">The sequence shown here is derived from an EMBL/GenBank/DDBJ whole genome shotgun (WGS) entry which is preliminary data.</text>
</comment>
<keyword evidence="5 11" id="KW-0812">Transmembrane</keyword>
<dbReference type="PANTHER" id="PTHR32552:SF81">
    <property type="entry name" value="TONB-DEPENDENT OUTER MEMBRANE RECEPTOR"/>
    <property type="match status" value="1"/>
</dbReference>
<dbReference type="GO" id="GO:0006826">
    <property type="term" value="P:iron ion transport"/>
    <property type="evidence" value="ECO:0007669"/>
    <property type="project" value="UniProtKB-KW"/>
</dbReference>
<protein>
    <submittedName>
        <fullName evidence="16">TonB-dependent receptor</fullName>
    </submittedName>
</protein>
<keyword evidence="13" id="KW-0732">Signal</keyword>
<evidence type="ECO:0000256" key="2">
    <source>
        <dbReference type="ARBA" id="ARBA00022448"/>
    </source>
</evidence>
<evidence type="ECO:0000256" key="8">
    <source>
        <dbReference type="ARBA" id="ARBA00023077"/>
    </source>
</evidence>
<keyword evidence="2 11" id="KW-0813">Transport</keyword>
<evidence type="ECO:0000256" key="1">
    <source>
        <dbReference type="ARBA" id="ARBA00004571"/>
    </source>
</evidence>
<dbReference type="InterPro" id="IPR036942">
    <property type="entry name" value="Beta-barrel_TonB_sf"/>
</dbReference>
<comment type="subcellular location">
    <subcellularLocation>
        <location evidence="1 11">Cell outer membrane</location>
        <topology evidence="1 11">Multi-pass membrane protein</topology>
    </subcellularLocation>
</comment>
<keyword evidence="17" id="KW-1185">Reference proteome</keyword>
<evidence type="ECO:0000313" key="16">
    <source>
        <dbReference type="EMBL" id="KAB1439084.1"/>
    </source>
</evidence>
<dbReference type="InterPro" id="IPR000531">
    <property type="entry name" value="Beta-barrel_TonB"/>
</dbReference>